<evidence type="ECO:0000259" key="14">
    <source>
        <dbReference type="Pfam" id="PF07715"/>
    </source>
</evidence>
<dbReference type="SUPFAM" id="SSF56935">
    <property type="entry name" value="Porins"/>
    <property type="match status" value="1"/>
</dbReference>
<dbReference type="InterPro" id="IPR036942">
    <property type="entry name" value="Beta-barrel_TonB_sf"/>
</dbReference>
<evidence type="ECO:0000256" key="2">
    <source>
        <dbReference type="ARBA" id="ARBA00022448"/>
    </source>
</evidence>
<dbReference type="CDD" id="cd01347">
    <property type="entry name" value="ligand_gated_channel"/>
    <property type="match status" value="1"/>
</dbReference>
<dbReference type="Pfam" id="PF07715">
    <property type="entry name" value="Plug"/>
    <property type="match status" value="1"/>
</dbReference>
<keyword evidence="2 9" id="KW-0813">Transport</keyword>
<evidence type="ECO:0000256" key="1">
    <source>
        <dbReference type="ARBA" id="ARBA00004571"/>
    </source>
</evidence>
<keyword evidence="6 11" id="KW-0798">TonB box</keyword>
<dbReference type="Proteomes" id="UP001222770">
    <property type="component" value="Unassembled WGS sequence"/>
</dbReference>
<keyword evidence="5" id="KW-0732">Signal</keyword>
<proteinExistence type="inferred from homology"/>
<evidence type="ECO:0000313" key="15">
    <source>
        <dbReference type="EMBL" id="MDF8335473.1"/>
    </source>
</evidence>
<comment type="similarity">
    <text evidence="9 11">Belongs to the TonB-dependent receptor family.</text>
</comment>
<dbReference type="InterPro" id="IPR039426">
    <property type="entry name" value="TonB-dep_rcpt-like"/>
</dbReference>
<comment type="caution">
    <text evidence="15">The sequence shown here is derived from an EMBL/GenBank/DDBJ whole genome shotgun (WGS) entry which is preliminary data.</text>
</comment>
<evidence type="ECO:0000256" key="6">
    <source>
        <dbReference type="ARBA" id="ARBA00023077"/>
    </source>
</evidence>
<keyword evidence="16" id="KW-1185">Reference proteome</keyword>
<feature type="domain" description="TonB-dependent receptor-like beta-barrel" evidence="13">
    <location>
        <begin position="279"/>
        <end position="733"/>
    </location>
</feature>
<evidence type="ECO:0000256" key="11">
    <source>
        <dbReference type="RuleBase" id="RU003357"/>
    </source>
</evidence>
<keyword evidence="8 9" id="KW-0998">Cell outer membrane</keyword>
<dbReference type="InterPro" id="IPR037066">
    <property type="entry name" value="Plug_dom_sf"/>
</dbReference>
<evidence type="ECO:0000256" key="8">
    <source>
        <dbReference type="ARBA" id="ARBA00023237"/>
    </source>
</evidence>
<dbReference type="PANTHER" id="PTHR30442">
    <property type="entry name" value="IRON III DICITRATE TRANSPORT PROTEIN FECA"/>
    <property type="match status" value="1"/>
</dbReference>
<evidence type="ECO:0000256" key="12">
    <source>
        <dbReference type="SAM" id="MobiDB-lite"/>
    </source>
</evidence>
<comment type="subcellular location">
    <subcellularLocation>
        <location evidence="1 9">Cell outer membrane</location>
        <topology evidence="1 9">Multi-pass membrane protein</topology>
    </subcellularLocation>
</comment>
<evidence type="ECO:0000313" key="16">
    <source>
        <dbReference type="Proteomes" id="UP001222770"/>
    </source>
</evidence>
<evidence type="ECO:0000256" key="5">
    <source>
        <dbReference type="ARBA" id="ARBA00022729"/>
    </source>
</evidence>
<accession>A0ABT6CNI6</accession>
<dbReference type="InterPro" id="IPR010917">
    <property type="entry name" value="TonB_rcpt_CS"/>
</dbReference>
<evidence type="ECO:0000256" key="10">
    <source>
        <dbReference type="PROSITE-ProRule" id="PRU10144"/>
    </source>
</evidence>
<dbReference type="Gene3D" id="2.40.170.20">
    <property type="entry name" value="TonB-dependent receptor, beta-barrel domain"/>
    <property type="match status" value="1"/>
</dbReference>
<evidence type="ECO:0000256" key="3">
    <source>
        <dbReference type="ARBA" id="ARBA00022452"/>
    </source>
</evidence>
<dbReference type="PANTHER" id="PTHR30442:SF0">
    <property type="entry name" value="FE(3+) DICITRATE TRANSPORT PROTEIN FECA"/>
    <property type="match status" value="1"/>
</dbReference>
<sequence>MPRIHVDRPLLLLQLISNLGRERFASGGISLLFHLSRRAVLLCSAFLAFPAHAEEAASSKTADDGSADHILVIASRQEDPAPGSTAVVTQTELENARVFNVNEALRKVPGLVVRDEEGIGLRPNIGVRGLQPTRSTKILLLEDGIPLTYSPYGDNASYYHPPIDRFASIEVIKGSGQILYGPHTVGAVINYVTPDVPETLGGHFKAAVGNRGYYDLTGSIGGPLGSDAGINLIVNRKESDGARDNLHSAVTDANLKFQAQLGEAHSLTVRASLYDENSKQTYSGLTLAEYQFDPRYNPFVNDRFNTRRYGISATHGWQVTDDLKLSTSAFYSYFDRNWWRQSSNSSQRPSDASDPACGAPVILPNGVPSMPNLSTGCGTEGRLRTYNVYGLEPRLVWSPAWGQVDAGLRIQHETQDRRQFNADTPGGRTAGPGPNSGIKELSDRRITALSGYVQVRVDLGDVSVTPGVRVENIRYKREDGLTGLAGKTTITEVIPGIGASWKVGEDAILFAGVHRGFSPPGVADIITATGGTLDLDAERSWNFEIGARFRPARGLFVEATAFRLDFDNQVIPGSIAAGNPAGAVNAGKSLHQGLELLATGNSRDAGWTDGWAIEGRVAWTWLADAKFTADRCEALAGAVAVAPCDAGEVNVRGRRLPYAPEHTLSATLGLSAGTVHAEVEYVHVSSQFGDNLNTVAISANGQRGRIPAYGIWNAAVNFEVSDRFTLFTTVKNVANKVYIVDLLRGILPGSPRLIQAGVTAKF</sequence>
<protein>
    <submittedName>
        <fullName evidence="15">TonB-dependent receptor</fullName>
    </submittedName>
</protein>
<organism evidence="15 16">
    <name type="scientific">Novosphingobium cyanobacteriorum</name>
    <dbReference type="NCBI Taxonomy" id="3024215"/>
    <lineage>
        <taxon>Bacteria</taxon>
        <taxon>Pseudomonadati</taxon>
        <taxon>Pseudomonadota</taxon>
        <taxon>Alphaproteobacteria</taxon>
        <taxon>Sphingomonadales</taxon>
        <taxon>Sphingomonadaceae</taxon>
        <taxon>Novosphingobium</taxon>
    </lineage>
</organism>
<evidence type="ECO:0000256" key="7">
    <source>
        <dbReference type="ARBA" id="ARBA00023136"/>
    </source>
</evidence>
<keyword evidence="7 9" id="KW-0472">Membrane</keyword>
<feature type="short sequence motif" description="TonB C-terminal box" evidence="10">
    <location>
        <begin position="745"/>
        <end position="762"/>
    </location>
</feature>
<keyword evidence="15" id="KW-0675">Receptor</keyword>
<name>A0ABT6CNI6_9SPHN</name>
<feature type="domain" description="TonB-dependent receptor plug" evidence="14">
    <location>
        <begin position="81"/>
        <end position="188"/>
    </location>
</feature>
<dbReference type="EMBL" id="JAROCY010000028">
    <property type="protein sequence ID" value="MDF8335473.1"/>
    <property type="molecule type" value="Genomic_DNA"/>
</dbReference>
<dbReference type="Pfam" id="PF00593">
    <property type="entry name" value="TonB_dep_Rec_b-barrel"/>
    <property type="match status" value="1"/>
</dbReference>
<evidence type="ECO:0000256" key="9">
    <source>
        <dbReference type="PROSITE-ProRule" id="PRU01360"/>
    </source>
</evidence>
<dbReference type="InterPro" id="IPR000531">
    <property type="entry name" value="Beta-barrel_TonB"/>
</dbReference>
<dbReference type="InterPro" id="IPR012910">
    <property type="entry name" value="Plug_dom"/>
</dbReference>
<dbReference type="PROSITE" id="PS52016">
    <property type="entry name" value="TONB_DEPENDENT_REC_3"/>
    <property type="match status" value="1"/>
</dbReference>
<evidence type="ECO:0000256" key="4">
    <source>
        <dbReference type="ARBA" id="ARBA00022692"/>
    </source>
</evidence>
<dbReference type="Gene3D" id="2.170.130.10">
    <property type="entry name" value="TonB-dependent receptor, plug domain"/>
    <property type="match status" value="1"/>
</dbReference>
<dbReference type="RefSeq" id="WP_277280434.1">
    <property type="nucleotide sequence ID" value="NZ_JAROCY010000028.1"/>
</dbReference>
<evidence type="ECO:0000259" key="13">
    <source>
        <dbReference type="Pfam" id="PF00593"/>
    </source>
</evidence>
<reference evidence="15 16" key="1">
    <citation type="submission" date="2023-03" db="EMBL/GenBank/DDBJ databases">
        <title>Novosphingobium cyanobacteriorum sp. nov., isolated from a eutrophic reservoir during the Microcystis bloom period.</title>
        <authorList>
            <person name="Kang M."/>
            <person name="Le V."/>
            <person name="Ko S.-R."/>
            <person name="Lee S.-A."/>
            <person name="Ahn C.-Y."/>
        </authorList>
    </citation>
    <scope>NUCLEOTIDE SEQUENCE [LARGE SCALE GENOMIC DNA]</scope>
    <source>
        <strain evidence="15 16">HBC54</strain>
    </source>
</reference>
<feature type="region of interest" description="Disordered" evidence="12">
    <location>
        <begin position="414"/>
        <end position="439"/>
    </location>
</feature>
<keyword evidence="4 9" id="KW-0812">Transmembrane</keyword>
<keyword evidence="3 9" id="KW-1134">Transmembrane beta strand</keyword>
<dbReference type="PROSITE" id="PS01156">
    <property type="entry name" value="TONB_DEPENDENT_REC_2"/>
    <property type="match status" value="1"/>
</dbReference>
<gene>
    <name evidence="15" type="ORF">POM99_19885</name>
</gene>